<dbReference type="RefSeq" id="WP_127028620.1">
    <property type="nucleotide sequence ID" value="NZ_RYFG02000009.1"/>
</dbReference>
<organism evidence="1 2">
    <name type="scientific">Candidatus Methylobacter oryzae</name>
    <dbReference type="NCBI Taxonomy" id="2497749"/>
    <lineage>
        <taxon>Bacteria</taxon>
        <taxon>Pseudomonadati</taxon>
        <taxon>Pseudomonadota</taxon>
        <taxon>Gammaproteobacteria</taxon>
        <taxon>Methylococcales</taxon>
        <taxon>Methylococcaceae</taxon>
        <taxon>Methylobacter</taxon>
    </lineage>
</organism>
<proteinExistence type="predicted"/>
<evidence type="ECO:0000313" key="2">
    <source>
        <dbReference type="Proteomes" id="UP000733744"/>
    </source>
</evidence>
<reference evidence="1 2" key="1">
    <citation type="journal article" date="2019" name="Antonie Van Leeuwenhoek">
        <title>Description of 'Ca. Methylobacter oryzae' KRF1, a novel species from the environmentally important Methylobacter clade 2.</title>
        <authorList>
            <person name="Khatri K."/>
            <person name="Mohite J.A."/>
            <person name="Pandit P.S."/>
            <person name="Bahulikar R."/>
            <person name="Rahalkar M.C."/>
        </authorList>
    </citation>
    <scope>NUCLEOTIDE SEQUENCE [LARGE SCALE GENOMIC DNA]</scope>
    <source>
        <strain evidence="1 2">KRF1</strain>
    </source>
</reference>
<dbReference type="Proteomes" id="UP000733744">
    <property type="component" value="Unassembled WGS sequence"/>
</dbReference>
<evidence type="ECO:0008006" key="3">
    <source>
        <dbReference type="Google" id="ProtNLM"/>
    </source>
</evidence>
<gene>
    <name evidence="1" type="ORF">EKO24_001125</name>
</gene>
<name>A0ABY3CGL2_9GAMM</name>
<dbReference type="EMBL" id="RYFG02000009">
    <property type="protein sequence ID" value="TRX02916.1"/>
    <property type="molecule type" value="Genomic_DNA"/>
</dbReference>
<accession>A0ABY3CGL2</accession>
<sequence>MILNEAMLDSVTAGAISSTVSASGVAAGSTFTQTTIDATTYAIALGKTLQTGAKGVVFAQGDLLALASGSSSSSSGTTGVSVDGTAITIGGQSYILVWTKDISTPGANVAIGHVRSVACCGPDAYASVQTSTFAPEGFNVSVNNINEVNTPVLSLAIGNAVVVSHP</sequence>
<evidence type="ECO:0000313" key="1">
    <source>
        <dbReference type="EMBL" id="TRX02916.1"/>
    </source>
</evidence>
<protein>
    <recommendedName>
        <fullName evidence="3">Head decoration protein</fullName>
    </recommendedName>
</protein>
<comment type="caution">
    <text evidence="1">The sequence shown here is derived from an EMBL/GenBank/DDBJ whole genome shotgun (WGS) entry which is preliminary data.</text>
</comment>
<keyword evidence="2" id="KW-1185">Reference proteome</keyword>